<reference evidence="2 3" key="1">
    <citation type="submission" date="2020-02" db="EMBL/GenBank/DDBJ databases">
        <authorList>
            <person name="Ferguson B K."/>
        </authorList>
    </citation>
    <scope>NUCLEOTIDE SEQUENCE [LARGE SCALE GENOMIC DNA]</scope>
</reference>
<dbReference type="EMBL" id="CADCXV010000816">
    <property type="protein sequence ID" value="CAB0036473.1"/>
    <property type="molecule type" value="Genomic_DNA"/>
</dbReference>
<organism evidence="2 3">
    <name type="scientific">Trichogramma brassicae</name>
    <dbReference type="NCBI Taxonomy" id="86971"/>
    <lineage>
        <taxon>Eukaryota</taxon>
        <taxon>Metazoa</taxon>
        <taxon>Ecdysozoa</taxon>
        <taxon>Arthropoda</taxon>
        <taxon>Hexapoda</taxon>
        <taxon>Insecta</taxon>
        <taxon>Pterygota</taxon>
        <taxon>Neoptera</taxon>
        <taxon>Endopterygota</taxon>
        <taxon>Hymenoptera</taxon>
        <taxon>Apocrita</taxon>
        <taxon>Proctotrupomorpha</taxon>
        <taxon>Chalcidoidea</taxon>
        <taxon>Trichogrammatidae</taxon>
        <taxon>Trichogramma</taxon>
    </lineage>
</organism>
<evidence type="ECO:0000256" key="1">
    <source>
        <dbReference type="SAM" id="SignalP"/>
    </source>
</evidence>
<sequence length="271" mass="30776">MVSARCRSTYLLFFLVNLERACNAPARMCVCCSLLCWRIVHIYVKGQLERLRCRVTPELDAWSLHYGLGARFVYNKESCARVKKQICDCTSKLVDAGTARYAHLMLANQASSSGESKFRRAAHSKVKYKLLEWRRRIQTSSMRLHGWQTRASTSPVRQQQIERLPGELARTIIGARRIERCRIRFCCISRAASSIIASYQSKDIMIRTGTSDPTATAAAVAALDQAQHVLSASSIARLYVAYIFKSCRFGVYPNCLRPHLRYRTTVRSSPL</sequence>
<feature type="signal peptide" evidence="1">
    <location>
        <begin position="1"/>
        <end position="24"/>
    </location>
</feature>
<dbReference type="Proteomes" id="UP000479190">
    <property type="component" value="Unassembled WGS sequence"/>
</dbReference>
<proteinExistence type="predicted"/>
<evidence type="ECO:0000313" key="2">
    <source>
        <dbReference type="EMBL" id="CAB0036473.1"/>
    </source>
</evidence>
<dbReference type="AlphaFoldDB" id="A0A6H5IIF7"/>
<keyword evidence="1" id="KW-0732">Signal</keyword>
<evidence type="ECO:0008006" key="4">
    <source>
        <dbReference type="Google" id="ProtNLM"/>
    </source>
</evidence>
<evidence type="ECO:0000313" key="3">
    <source>
        <dbReference type="Proteomes" id="UP000479190"/>
    </source>
</evidence>
<accession>A0A6H5IIF7</accession>
<protein>
    <recommendedName>
        <fullName evidence="4">Secreted protein</fullName>
    </recommendedName>
</protein>
<keyword evidence="3" id="KW-1185">Reference proteome</keyword>
<gene>
    <name evidence="2" type="ORF">TBRA_LOCUS8340</name>
</gene>
<name>A0A6H5IIF7_9HYME</name>
<feature type="chain" id="PRO_5026204985" description="Secreted protein" evidence="1">
    <location>
        <begin position="25"/>
        <end position="271"/>
    </location>
</feature>